<dbReference type="AlphaFoldDB" id="A0A1J5R2T2"/>
<organism evidence="2">
    <name type="scientific">mine drainage metagenome</name>
    <dbReference type="NCBI Taxonomy" id="410659"/>
    <lineage>
        <taxon>unclassified sequences</taxon>
        <taxon>metagenomes</taxon>
        <taxon>ecological metagenomes</taxon>
    </lineage>
</organism>
<proteinExistence type="predicted"/>
<protein>
    <submittedName>
        <fullName evidence="2">Uncharacterized protein</fullName>
    </submittedName>
</protein>
<feature type="region of interest" description="Disordered" evidence="1">
    <location>
        <begin position="1"/>
        <end position="33"/>
    </location>
</feature>
<dbReference type="EMBL" id="MLJW01000649">
    <property type="protein sequence ID" value="OIQ84051.1"/>
    <property type="molecule type" value="Genomic_DNA"/>
</dbReference>
<sequence>MTAPRQADAPSREREGERRIIEPGGLESTVRHQAPTVTGADLAALNDRIVVTVVRKYRADDDTLHTVTRTVLTLAAAQRAVHRAHQRGEAAQVVLCALHVIGGAR</sequence>
<feature type="compositionally biased region" description="Basic and acidic residues" evidence="1">
    <location>
        <begin position="10"/>
        <end position="21"/>
    </location>
</feature>
<gene>
    <name evidence="2" type="ORF">GALL_341310</name>
</gene>
<name>A0A1J5R2T2_9ZZZZ</name>
<reference evidence="2" key="1">
    <citation type="submission" date="2016-10" db="EMBL/GenBank/DDBJ databases">
        <title>Sequence of Gallionella enrichment culture.</title>
        <authorList>
            <person name="Poehlein A."/>
            <person name="Muehling M."/>
            <person name="Daniel R."/>
        </authorList>
    </citation>
    <scope>NUCLEOTIDE SEQUENCE</scope>
</reference>
<comment type="caution">
    <text evidence="2">The sequence shown here is derived from an EMBL/GenBank/DDBJ whole genome shotgun (WGS) entry which is preliminary data.</text>
</comment>
<accession>A0A1J5R2T2</accession>
<evidence type="ECO:0000256" key="1">
    <source>
        <dbReference type="SAM" id="MobiDB-lite"/>
    </source>
</evidence>
<evidence type="ECO:0000313" key="2">
    <source>
        <dbReference type="EMBL" id="OIQ84051.1"/>
    </source>
</evidence>